<dbReference type="InterPro" id="IPR028116">
    <property type="entry name" value="Cis-CaaD-like"/>
</dbReference>
<comment type="caution">
    <text evidence="2">The sequence shown here is derived from an EMBL/GenBank/DDBJ whole genome shotgun (WGS) entry which is preliminary data.</text>
</comment>
<organism evidence="2 3">
    <name type="scientific">Lentinula lateritia</name>
    <dbReference type="NCBI Taxonomy" id="40482"/>
    <lineage>
        <taxon>Eukaryota</taxon>
        <taxon>Fungi</taxon>
        <taxon>Dikarya</taxon>
        <taxon>Basidiomycota</taxon>
        <taxon>Agaricomycotina</taxon>
        <taxon>Agaricomycetes</taxon>
        <taxon>Agaricomycetidae</taxon>
        <taxon>Agaricales</taxon>
        <taxon>Marasmiineae</taxon>
        <taxon>Omphalotaceae</taxon>
        <taxon>Lentinula</taxon>
    </lineage>
</organism>
<dbReference type="Gene3D" id="3.30.429.10">
    <property type="entry name" value="Macrophage Migration Inhibitory Factor"/>
    <property type="match status" value="1"/>
</dbReference>
<proteinExistence type="predicted"/>
<dbReference type="Pfam" id="PF14832">
    <property type="entry name" value="Tautomerase_3"/>
    <property type="match status" value="1"/>
</dbReference>
<dbReference type="Proteomes" id="UP001150238">
    <property type="component" value="Unassembled WGS sequence"/>
</dbReference>
<feature type="domain" description="Tautomerase cis-CaaD-like" evidence="1">
    <location>
        <begin position="1"/>
        <end position="136"/>
    </location>
</feature>
<dbReference type="SUPFAM" id="SSF55331">
    <property type="entry name" value="Tautomerase/MIF"/>
    <property type="match status" value="1"/>
</dbReference>
<evidence type="ECO:0000313" key="3">
    <source>
        <dbReference type="Proteomes" id="UP001150238"/>
    </source>
</evidence>
<dbReference type="InterPro" id="IPR014347">
    <property type="entry name" value="Tautomerase/MIF_sf"/>
</dbReference>
<accession>A0A9W9AXQ1</accession>
<sequence>MPFHRFYCSANLYSKEEKQAIARSITELYARVPIPRFYVVVNFIEVGQDDCYVGGEPNTKFLRICVQHLARNLQTVEEKRNFMERYEKTLEPYTKDKGIDWEVQISNEDPLFWNLNGICPPPFGSESYQMWVEVNKPVEWSEEEAHGS</sequence>
<evidence type="ECO:0000259" key="1">
    <source>
        <dbReference type="Pfam" id="PF14832"/>
    </source>
</evidence>
<dbReference type="EMBL" id="JANVFS010000006">
    <property type="protein sequence ID" value="KAJ4491509.1"/>
    <property type="molecule type" value="Genomic_DNA"/>
</dbReference>
<reference evidence="2" key="2">
    <citation type="journal article" date="2023" name="Proc. Natl. Acad. Sci. U.S.A.">
        <title>A global phylogenomic analysis of the shiitake genus Lentinula.</title>
        <authorList>
            <person name="Sierra-Patev S."/>
            <person name="Min B."/>
            <person name="Naranjo-Ortiz M."/>
            <person name="Looney B."/>
            <person name="Konkel Z."/>
            <person name="Slot J.C."/>
            <person name="Sakamoto Y."/>
            <person name="Steenwyk J.L."/>
            <person name="Rokas A."/>
            <person name="Carro J."/>
            <person name="Camarero S."/>
            <person name="Ferreira P."/>
            <person name="Molpeceres G."/>
            <person name="Ruiz-Duenas F.J."/>
            <person name="Serrano A."/>
            <person name="Henrissat B."/>
            <person name="Drula E."/>
            <person name="Hughes K.W."/>
            <person name="Mata J.L."/>
            <person name="Ishikawa N.K."/>
            <person name="Vargas-Isla R."/>
            <person name="Ushijima S."/>
            <person name="Smith C.A."/>
            <person name="Donoghue J."/>
            <person name="Ahrendt S."/>
            <person name="Andreopoulos W."/>
            <person name="He G."/>
            <person name="LaButti K."/>
            <person name="Lipzen A."/>
            <person name="Ng V."/>
            <person name="Riley R."/>
            <person name="Sandor L."/>
            <person name="Barry K."/>
            <person name="Martinez A.T."/>
            <person name="Xiao Y."/>
            <person name="Gibbons J.G."/>
            <person name="Terashima K."/>
            <person name="Grigoriev I.V."/>
            <person name="Hibbett D."/>
        </authorList>
    </citation>
    <scope>NUCLEOTIDE SEQUENCE</scope>
    <source>
        <strain evidence="2">Sp2 HRB7682 ss15</strain>
    </source>
</reference>
<evidence type="ECO:0000313" key="2">
    <source>
        <dbReference type="EMBL" id="KAJ4491509.1"/>
    </source>
</evidence>
<reference evidence="2" key="1">
    <citation type="submission" date="2022-08" db="EMBL/GenBank/DDBJ databases">
        <authorList>
            <consortium name="DOE Joint Genome Institute"/>
            <person name="Min B."/>
            <person name="Riley R."/>
            <person name="Sierra-Patev S."/>
            <person name="Naranjo-Ortiz M."/>
            <person name="Looney B."/>
            <person name="Konkel Z."/>
            <person name="Slot J.C."/>
            <person name="Sakamoto Y."/>
            <person name="Steenwyk J.L."/>
            <person name="Rokas A."/>
            <person name="Carro J."/>
            <person name="Camarero S."/>
            <person name="Ferreira P."/>
            <person name="Molpeceres G."/>
            <person name="Ruiz-Duenas F.J."/>
            <person name="Serrano A."/>
            <person name="Henrissat B."/>
            <person name="Drula E."/>
            <person name="Hughes K.W."/>
            <person name="Mata J.L."/>
            <person name="Ishikawa N.K."/>
            <person name="Vargas-Isla R."/>
            <person name="Ushijima S."/>
            <person name="Smith C.A."/>
            <person name="Ahrendt S."/>
            <person name="Andreopoulos W."/>
            <person name="He G."/>
            <person name="Labutti K."/>
            <person name="Lipzen A."/>
            <person name="Ng V."/>
            <person name="Sandor L."/>
            <person name="Barry K."/>
            <person name="Martinez A.T."/>
            <person name="Xiao Y."/>
            <person name="Gibbons J.G."/>
            <person name="Terashima K."/>
            <person name="Hibbett D.S."/>
            <person name="Grigoriev I.V."/>
        </authorList>
    </citation>
    <scope>NUCLEOTIDE SEQUENCE</scope>
    <source>
        <strain evidence="2">Sp2 HRB7682 ss15</strain>
    </source>
</reference>
<name>A0A9W9AXQ1_9AGAR</name>
<protein>
    <submittedName>
        <fullName evidence="2">Oxalocrotonate tautomerase</fullName>
    </submittedName>
</protein>
<dbReference type="AlphaFoldDB" id="A0A9W9AXQ1"/>
<gene>
    <name evidence="2" type="ORF">C8J55DRAFT_486452</name>
</gene>